<dbReference type="EMBL" id="MT143989">
    <property type="protein sequence ID" value="QJA45372.1"/>
    <property type="molecule type" value="Genomic_DNA"/>
</dbReference>
<accession>A0A6H1ZD38</accession>
<dbReference type="EMBL" id="MT144620">
    <property type="protein sequence ID" value="QJH95453.1"/>
    <property type="molecule type" value="Genomic_DNA"/>
</dbReference>
<dbReference type="AlphaFoldDB" id="A0A6H1ZD38"/>
<gene>
    <name evidence="1" type="ORF">TM448A00224_0037</name>
    <name evidence="2" type="ORF">TM448B00423_0022</name>
</gene>
<evidence type="ECO:0000313" key="2">
    <source>
        <dbReference type="EMBL" id="QJH95453.1"/>
    </source>
</evidence>
<protein>
    <submittedName>
        <fullName evidence="1">Uncharacterized protein</fullName>
    </submittedName>
</protein>
<proteinExistence type="predicted"/>
<evidence type="ECO:0000313" key="1">
    <source>
        <dbReference type="EMBL" id="QJA45372.1"/>
    </source>
</evidence>
<reference evidence="1" key="1">
    <citation type="submission" date="2020-03" db="EMBL/GenBank/DDBJ databases">
        <title>The deep terrestrial virosphere.</title>
        <authorList>
            <person name="Holmfeldt K."/>
            <person name="Nilsson E."/>
            <person name="Simone D."/>
            <person name="Lopez-Fernandez M."/>
            <person name="Wu X."/>
            <person name="de Brujin I."/>
            <person name="Lundin D."/>
            <person name="Andersson A."/>
            <person name="Bertilsson S."/>
            <person name="Dopson M."/>
        </authorList>
    </citation>
    <scope>NUCLEOTIDE SEQUENCE</scope>
    <source>
        <strain evidence="1">TM448A00224</strain>
        <strain evidence="2">TM448B00423</strain>
    </source>
</reference>
<sequence>MPHHSNCRYWKNYQGKIKAGLIGYRCCDCNKMTYKTWKGTTTGYDQICSITDKLIGTTALDDNRILASNKWCLEFEYK</sequence>
<organism evidence="1">
    <name type="scientific">viral metagenome</name>
    <dbReference type="NCBI Taxonomy" id="1070528"/>
    <lineage>
        <taxon>unclassified sequences</taxon>
        <taxon>metagenomes</taxon>
        <taxon>organismal metagenomes</taxon>
    </lineage>
</organism>
<name>A0A6H1ZD38_9ZZZZ</name>